<dbReference type="Pfam" id="PF08263">
    <property type="entry name" value="LRRNT_2"/>
    <property type="match status" value="1"/>
</dbReference>
<dbReference type="Gene3D" id="3.80.10.10">
    <property type="entry name" value="Ribonuclease Inhibitor"/>
    <property type="match status" value="1"/>
</dbReference>
<name>A0ABD1G9E8_SALDI</name>
<organism evidence="5 6">
    <name type="scientific">Salvia divinorum</name>
    <name type="common">Maria pastora</name>
    <name type="synonym">Diviner's sage</name>
    <dbReference type="NCBI Taxonomy" id="28513"/>
    <lineage>
        <taxon>Eukaryota</taxon>
        <taxon>Viridiplantae</taxon>
        <taxon>Streptophyta</taxon>
        <taxon>Embryophyta</taxon>
        <taxon>Tracheophyta</taxon>
        <taxon>Spermatophyta</taxon>
        <taxon>Magnoliopsida</taxon>
        <taxon>eudicotyledons</taxon>
        <taxon>Gunneridae</taxon>
        <taxon>Pentapetalae</taxon>
        <taxon>asterids</taxon>
        <taxon>lamiids</taxon>
        <taxon>Lamiales</taxon>
        <taxon>Lamiaceae</taxon>
        <taxon>Nepetoideae</taxon>
        <taxon>Mentheae</taxon>
        <taxon>Salviinae</taxon>
        <taxon>Salvia</taxon>
        <taxon>Salvia subgen. Calosphace</taxon>
    </lineage>
</organism>
<keyword evidence="5" id="KW-0723">Serine/threonine-protein kinase</keyword>
<dbReference type="InterPro" id="IPR032675">
    <property type="entry name" value="LRR_dom_sf"/>
</dbReference>
<dbReference type="PANTHER" id="PTHR48010">
    <property type="entry name" value="OS05G0588300 PROTEIN"/>
    <property type="match status" value="1"/>
</dbReference>
<dbReference type="EC" id="2.7.11.1" evidence="5"/>
<dbReference type="SUPFAM" id="SSF52058">
    <property type="entry name" value="L domain-like"/>
    <property type="match status" value="1"/>
</dbReference>
<evidence type="ECO:0000256" key="3">
    <source>
        <dbReference type="SAM" id="SignalP"/>
    </source>
</evidence>
<dbReference type="EMBL" id="JBEAFC010000009">
    <property type="protein sequence ID" value="KAL1540757.1"/>
    <property type="molecule type" value="Genomic_DNA"/>
</dbReference>
<dbReference type="InterPro" id="IPR013210">
    <property type="entry name" value="LRR_N_plant-typ"/>
</dbReference>
<keyword evidence="2" id="KW-0677">Repeat</keyword>
<feature type="chain" id="PRO_5044755420" evidence="3">
    <location>
        <begin position="24"/>
        <end position="145"/>
    </location>
</feature>
<protein>
    <submittedName>
        <fullName evidence="5">Non-specific serine/threonine protein kinase</fullName>
        <ecNumber evidence="5">2.7.11.1</ecNumber>
    </submittedName>
</protein>
<gene>
    <name evidence="5" type="ORF">AAHA92_25065</name>
</gene>
<keyword evidence="5" id="KW-0808">Transferase</keyword>
<dbReference type="AlphaFoldDB" id="A0ABD1G9E8"/>
<accession>A0ABD1G9E8</accession>
<keyword evidence="5" id="KW-0418">Kinase</keyword>
<dbReference type="PANTHER" id="PTHR48010:SF32">
    <property type="entry name" value="PROTEIN KINASE DOMAIN-CONTAINING PROTEIN"/>
    <property type="match status" value="1"/>
</dbReference>
<evidence type="ECO:0000313" key="5">
    <source>
        <dbReference type="EMBL" id="KAL1540757.1"/>
    </source>
</evidence>
<evidence type="ECO:0000313" key="6">
    <source>
        <dbReference type="Proteomes" id="UP001567538"/>
    </source>
</evidence>
<keyword evidence="6" id="KW-1185">Reference proteome</keyword>
<evidence type="ECO:0000256" key="2">
    <source>
        <dbReference type="ARBA" id="ARBA00022737"/>
    </source>
</evidence>
<dbReference type="GO" id="GO:0004674">
    <property type="term" value="F:protein serine/threonine kinase activity"/>
    <property type="evidence" value="ECO:0007669"/>
    <property type="project" value="UniProtKB-KW"/>
</dbReference>
<keyword evidence="3" id="KW-0732">Signal</keyword>
<evidence type="ECO:0000259" key="4">
    <source>
        <dbReference type="Pfam" id="PF08263"/>
    </source>
</evidence>
<proteinExistence type="predicted"/>
<sequence>MGLFNFHHLFIVSAIAFLLPCAAPDIASDRAALVTLRTDVGGRVLLWNVSSATPCSWAGVICSLDKSSVVELHLPAMGLSGHLPPNTISNLTNLHTLSLRYNSLFGPFPRISSPLPIPSAISICRTISSPADFPTLSFPSNRSCA</sequence>
<reference evidence="5 6" key="1">
    <citation type="submission" date="2024-06" db="EMBL/GenBank/DDBJ databases">
        <title>A chromosome level genome sequence of Diviner's sage (Salvia divinorum).</title>
        <authorList>
            <person name="Ford S.A."/>
            <person name="Ro D.-K."/>
            <person name="Ness R.W."/>
            <person name="Phillips M.A."/>
        </authorList>
    </citation>
    <scope>NUCLEOTIDE SEQUENCE [LARGE SCALE GENOMIC DNA]</scope>
    <source>
        <strain evidence="5">SAF-2024a</strain>
        <tissue evidence="5">Leaf</tissue>
    </source>
</reference>
<feature type="domain" description="Leucine-rich repeat-containing N-terminal plant-type" evidence="4">
    <location>
        <begin position="27"/>
        <end position="63"/>
    </location>
</feature>
<feature type="signal peptide" evidence="3">
    <location>
        <begin position="1"/>
        <end position="23"/>
    </location>
</feature>
<keyword evidence="1" id="KW-0433">Leucine-rich repeat</keyword>
<dbReference type="Proteomes" id="UP001567538">
    <property type="component" value="Unassembled WGS sequence"/>
</dbReference>
<comment type="caution">
    <text evidence="5">The sequence shown here is derived from an EMBL/GenBank/DDBJ whole genome shotgun (WGS) entry which is preliminary data.</text>
</comment>
<evidence type="ECO:0000256" key="1">
    <source>
        <dbReference type="ARBA" id="ARBA00022614"/>
    </source>
</evidence>
<dbReference type="InterPro" id="IPR050994">
    <property type="entry name" value="At_inactive_RLKs"/>
</dbReference>